<dbReference type="AlphaFoldDB" id="A0A2S4JGN9"/>
<evidence type="ECO:0000256" key="1">
    <source>
        <dbReference type="SAM" id="MobiDB-lite"/>
    </source>
</evidence>
<proteinExistence type="predicted"/>
<dbReference type="RefSeq" id="WP_103680991.1">
    <property type="nucleotide sequence ID" value="NZ_LPWH01000118.1"/>
</dbReference>
<protein>
    <recommendedName>
        <fullName evidence="4">ParB/Sulfiredoxin domain-containing protein</fullName>
    </recommendedName>
</protein>
<comment type="caution">
    <text evidence="2">The sequence shown here is derived from an EMBL/GenBank/DDBJ whole genome shotgun (WGS) entry which is preliminary data.</text>
</comment>
<sequence length="288" mass="31836">MKNTPLFRQLFRTIRDGLRPPPPPPVASSLAEAILSGPENHRKALQVSPGELTWDNGFSLHPQGWNPYRKTAEEIISGCRHYRDSSLARFYTSFCPSSAAEYLGLNRGDLLLSLPPAASLPPWSLLAPHEAMQRRIEQNRKEEREHPGCAPSSGGAPELLGLNRFGPVSGTKASFEFSRIQRLVSSIQSEGYCRDRGKDIKVIALTWKSEIRYVVQGGLHRSAVLAALGVQEIPVILKISGLIDLSLLQTSPAVKSGYWPPDLVEEYLAFLFTETGWNRASRLGLAQP</sequence>
<keyword evidence="3" id="KW-1185">Reference proteome</keyword>
<dbReference type="OrthoDB" id="9773772at2"/>
<organism evidence="2 3">
    <name type="scientific">Alkalispirochaeta sphaeroplastigenens</name>
    <dbReference type="NCBI Taxonomy" id="1187066"/>
    <lineage>
        <taxon>Bacteria</taxon>
        <taxon>Pseudomonadati</taxon>
        <taxon>Spirochaetota</taxon>
        <taxon>Spirochaetia</taxon>
        <taxon>Spirochaetales</taxon>
        <taxon>Spirochaetaceae</taxon>
        <taxon>Alkalispirochaeta</taxon>
    </lineage>
</organism>
<evidence type="ECO:0000313" key="2">
    <source>
        <dbReference type="EMBL" id="POQ98649.1"/>
    </source>
</evidence>
<gene>
    <name evidence="2" type="ORF">AU468_12355</name>
</gene>
<accession>A0A2S4JGN9</accession>
<dbReference type="SUPFAM" id="SSF110849">
    <property type="entry name" value="ParB/Sulfiredoxin"/>
    <property type="match status" value="1"/>
</dbReference>
<dbReference type="EMBL" id="LPWH01000118">
    <property type="protein sequence ID" value="POQ98649.1"/>
    <property type="molecule type" value="Genomic_DNA"/>
</dbReference>
<evidence type="ECO:0000313" key="3">
    <source>
        <dbReference type="Proteomes" id="UP000237350"/>
    </source>
</evidence>
<feature type="compositionally biased region" description="Basic and acidic residues" evidence="1">
    <location>
        <begin position="137"/>
        <end position="147"/>
    </location>
</feature>
<dbReference type="Proteomes" id="UP000237350">
    <property type="component" value="Unassembled WGS sequence"/>
</dbReference>
<evidence type="ECO:0008006" key="4">
    <source>
        <dbReference type="Google" id="ProtNLM"/>
    </source>
</evidence>
<reference evidence="3" key="1">
    <citation type="submission" date="2015-12" db="EMBL/GenBank/DDBJ databases">
        <authorList>
            <person name="Lodha T.D."/>
            <person name="Chintalapati S."/>
            <person name="Chintalapati V.R."/>
            <person name="Sravanthi T."/>
        </authorList>
    </citation>
    <scope>NUCLEOTIDE SEQUENCE [LARGE SCALE GENOMIC DNA]</scope>
    <source>
        <strain evidence="3">JC133</strain>
    </source>
</reference>
<feature type="region of interest" description="Disordered" evidence="1">
    <location>
        <begin position="137"/>
        <end position="157"/>
    </location>
</feature>
<dbReference type="InterPro" id="IPR036086">
    <property type="entry name" value="ParB/Sulfiredoxin_sf"/>
</dbReference>
<name>A0A2S4JGN9_9SPIO</name>